<dbReference type="GO" id="GO:0003700">
    <property type="term" value="F:DNA-binding transcription factor activity"/>
    <property type="evidence" value="ECO:0000318"/>
    <property type="project" value="GO_Central"/>
</dbReference>
<evidence type="ECO:0000256" key="3">
    <source>
        <dbReference type="SAM" id="MobiDB-lite"/>
    </source>
</evidence>
<dbReference type="KEGG" id="cal:CAALFM_CR00140WA"/>
<feature type="compositionally biased region" description="Polar residues" evidence="3">
    <location>
        <begin position="23"/>
        <end position="37"/>
    </location>
</feature>
<dbReference type="OrthoDB" id="4117572at2759"/>
<sequence>MDSNKERIEDLASLFLPDLLRPSTVNSSPSNATSPHASKSEDYDMGSVFLKDSKLTNAPSNSGLPSSFQEFLSNNNFINRSNDMEDGQEERSQQQPQQYSHHYNGYMPFEMNPSVSQHMMSYNPGMQSMFQQPNNPQQQSFLSSTLPGQQQMVSNFPRTGSYAKYPGEYDEWFASTNSSITNLNGLYQQQLLQSQALQQPQPMPQPQNGAKDTRMDTQSGSSTPKRKKAKSRKRDVKNLEVQIDYKPSKLKRLLDLKQSGATSSNDYKIIDKDNNEVTIDFNGFLNGRFLTNDIDNNNYIFTQNESQRGEDELPKTVVNKKENPKVVSCYRRNYIQISANMSIRGFKNDSKLLKLQTSEYGYTTTRVIKYFKIEVSAAANNSNSKGVPIIIKNENKDIEREREKEARKMSLPSNYEYKADNVSPTYINTNEYVIILNDEPISNGMIDKYFVVKKLQFKNATPNNGSLTFQNYYHLKAKLSCIVADIYYDDYDIDVANDGGGGNNEILLAELVSEPIIVRGRNPSFYAERNDILIKGRSASSKSSFKIAGQSSELKFRAAADAEEDEDDGFVVEHEDEPEDEDDHHNHSEGDVAGQEDQLPHTQNGTGESPISSGDDDEKDNTQIPPLSYSTNQLALDVKSVDKYKYYPINSVYYLPPINVVYFPHRAHQSQKDDQEQTSIVQENRKSSNVYFK</sequence>
<dbReference type="SUPFAM" id="SSF49417">
    <property type="entry name" value="p53-like transcription factors"/>
    <property type="match status" value="1"/>
</dbReference>
<dbReference type="VEuPathDB" id="FungiDB:CR_00140W_A"/>
<reference evidence="6 7" key="3">
    <citation type="journal article" date="2013" name="Genome Biol.">
        <title>Assembly of a phased diploid Candida albicans genome facilitates allele-specific measurements and provides a simple model for repeat and indel structure.</title>
        <authorList>
            <person name="Muzzey D."/>
            <person name="Schwartz K."/>
            <person name="Weissman J.S."/>
            <person name="Sherlock G."/>
        </authorList>
    </citation>
    <scope>NUCLEOTIDE SEQUENCE [LARGE SCALE GENOMIC DNA]</scope>
    <source>
        <strain evidence="7">SC5314 / ATCC MYA-2876</strain>
    </source>
</reference>
<dbReference type="CGD" id="CAL0000192709">
    <property type="gene designation" value="REP1"/>
</dbReference>
<dbReference type="GO" id="GO:0000228">
    <property type="term" value="C:nuclear chromosome"/>
    <property type="evidence" value="ECO:0000318"/>
    <property type="project" value="GO_Central"/>
</dbReference>
<accession>A0A1D8PRN4</accession>
<organism evidence="6 7">
    <name type="scientific">Candida albicans (strain SC5314 / ATCC MYA-2876)</name>
    <name type="common">Yeast</name>
    <dbReference type="NCBI Taxonomy" id="237561"/>
    <lineage>
        <taxon>Eukaryota</taxon>
        <taxon>Fungi</taxon>
        <taxon>Dikarya</taxon>
        <taxon>Ascomycota</taxon>
        <taxon>Saccharomycotina</taxon>
        <taxon>Pichiomycetes</taxon>
        <taxon>Debaryomycetaceae</taxon>
        <taxon>Candida/Lodderomyces clade</taxon>
        <taxon>Candida</taxon>
    </lineage>
</organism>
<dbReference type="GO" id="GO:0005534">
    <property type="term" value="F:galactose binding"/>
    <property type="evidence" value="ECO:0000314"/>
    <property type="project" value="CGD"/>
</dbReference>
<dbReference type="STRING" id="237561.A0A1D8PRN4"/>
<dbReference type="InterPro" id="IPR008967">
    <property type="entry name" value="p53-like_TF_DNA-bd_sf"/>
</dbReference>
<dbReference type="AlphaFoldDB" id="A0A1D8PRN4"/>
<keyword evidence="7" id="KW-1185">Reference proteome</keyword>
<feature type="compositionally biased region" description="Polar residues" evidence="3">
    <location>
        <begin position="677"/>
        <end position="693"/>
    </location>
</feature>
<evidence type="ECO:0000313" key="6">
    <source>
        <dbReference type="EMBL" id="AOW30785.1"/>
    </source>
</evidence>
<feature type="region of interest" description="Disordered" evidence="3">
    <location>
        <begin position="558"/>
        <end position="628"/>
    </location>
</feature>
<feature type="region of interest" description="Disordered" evidence="3">
    <location>
        <begin position="18"/>
        <end position="43"/>
    </location>
</feature>
<dbReference type="GeneID" id="3639708"/>
<dbReference type="GO" id="GO:0006012">
    <property type="term" value="P:galactose metabolic process"/>
    <property type="evidence" value="ECO:0000314"/>
    <property type="project" value="CGD"/>
</dbReference>
<dbReference type="PROSITE" id="PS51517">
    <property type="entry name" value="NDT80"/>
    <property type="match status" value="1"/>
</dbReference>
<dbReference type="GO" id="GO:0071466">
    <property type="term" value="P:cellular response to xenobiotic stimulus"/>
    <property type="evidence" value="ECO:0000315"/>
    <property type="project" value="CGD"/>
</dbReference>
<proteinExistence type="predicted"/>
<evidence type="ECO:0000313" key="5">
    <source>
        <dbReference type="CGD" id="CAL0000192709"/>
    </source>
</evidence>
<feature type="compositionally biased region" description="Acidic residues" evidence="3">
    <location>
        <begin position="561"/>
        <end position="582"/>
    </location>
</feature>
<dbReference type="GO" id="GO:0045944">
    <property type="term" value="P:positive regulation of transcription by RNA polymerase II"/>
    <property type="evidence" value="ECO:0000318"/>
    <property type="project" value="GO_Central"/>
</dbReference>
<dbReference type="RefSeq" id="XP_718678.1">
    <property type="nucleotide sequence ID" value="XM_713585.1"/>
</dbReference>
<dbReference type="Proteomes" id="UP000000559">
    <property type="component" value="Chromosome R"/>
</dbReference>
<dbReference type="InterPro" id="IPR024061">
    <property type="entry name" value="NDT80_DNA-bd_dom"/>
</dbReference>
<dbReference type="eggNOG" id="ENOG502SAHY">
    <property type="taxonomic scope" value="Eukaryota"/>
</dbReference>
<evidence type="ECO:0000313" key="7">
    <source>
        <dbReference type="Proteomes" id="UP000000559"/>
    </source>
</evidence>
<evidence type="ECO:0000259" key="4">
    <source>
        <dbReference type="PROSITE" id="PS51517"/>
    </source>
</evidence>
<keyword evidence="1 2" id="KW-0238">DNA-binding</keyword>
<reference evidence="6 7" key="2">
    <citation type="journal article" date="2007" name="Genome Biol.">
        <title>Assembly of the Candida albicans genome into sixteen supercontigs aligned on the eight chromosomes.</title>
        <authorList>
            <person name="van het Hoog M."/>
            <person name="Rast T.J."/>
            <person name="Martchenko M."/>
            <person name="Grindle S."/>
            <person name="Dignard D."/>
            <person name="Hogues H."/>
            <person name="Cuomo C."/>
            <person name="Berriman M."/>
            <person name="Scherer S."/>
            <person name="Magee B.B."/>
            <person name="Whiteway M."/>
            <person name="Chibana H."/>
            <person name="Nantel A."/>
            <person name="Magee P.T."/>
        </authorList>
    </citation>
    <scope>GENOME REANNOTATION</scope>
    <source>
        <strain evidence="7">SC5314 / ATCC MYA-2876</strain>
    </source>
</reference>
<feature type="region of interest" description="Disordered" evidence="3">
    <location>
        <begin position="78"/>
        <end position="98"/>
    </location>
</feature>
<reference evidence="6 7" key="1">
    <citation type="journal article" date="2004" name="Proc. Natl. Acad. Sci. U.S.A.">
        <title>The diploid genome sequence of Candida albicans.</title>
        <authorList>
            <person name="Jones T."/>
            <person name="Federspiel N.A."/>
            <person name="Chibana H."/>
            <person name="Dungan J."/>
            <person name="Kalman S."/>
            <person name="Magee B.B."/>
            <person name="Newport G."/>
            <person name="Thorstenson Y.R."/>
            <person name="Agabian N."/>
            <person name="Magee P.T."/>
            <person name="Davis R.W."/>
            <person name="Scherer S."/>
        </authorList>
    </citation>
    <scope>NUCLEOTIDE SEQUENCE [LARGE SCALE GENOMIC DNA]</scope>
    <source>
        <strain evidence="7">SC5314 / ATCC MYA-2876</strain>
    </source>
</reference>
<feature type="region of interest" description="Disordered" evidence="3">
    <location>
        <begin position="669"/>
        <end position="693"/>
    </location>
</feature>
<name>A0A1D8PRN4_CANAL</name>
<feature type="domain" description="NDT80" evidence="4">
    <location>
        <begin position="233"/>
        <end position="530"/>
    </location>
</feature>
<dbReference type="PANTHER" id="PTHR35144:SF1">
    <property type="entry name" value="PROTEIN PACG"/>
    <property type="match status" value="1"/>
</dbReference>
<dbReference type="EMBL" id="CP017630">
    <property type="protein sequence ID" value="AOW30785.1"/>
    <property type="molecule type" value="Genomic_DNA"/>
</dbReference>
<dbReference type="InterPro" id="IPR052605">
    <property type="entry name" value="Fungal_trans_regulator"/>
</dbReference>
<dbReference type="OMA" id="TRVIKYF"/>
<dbReference type="GO" id="GO:0051321">
    <property type="term" value="P:meiotic cell cycle"/>
    <property type="evidence" value="ECO:0000318"/>
    <property type="project" value="GO_Central"/>
</dbReference>
<evidence type="ECO:0000256" key="1">
    <source>
        <dbReference type="ARBA" id="ARBA00023125"/>
    </source>
</evidence>
<dbReference type="Pfam" id="PF05224">
    <property type="entry name" value="NDT80_PhoG"/>
    <property type="match status" value="1"/>
</dbReference>
<dbReference type="GO" id="GO:0003677">
    <property type="term" value="F:DNA binding"/>
    <property type="evidence" value="ECO:0000314"/>
    <property type="project" value="CGD"/>
</dbReference>
<feature type="compositionally biased region" description="Polar residues" evidence="3">
    <location>
        <begin position="600"/>
        <end position="612"/>
    </location>
</feature>
<dbReference type="InParanoid" id="A0A1D8PRN4"/>
<dbReference type="Gene3D" id="2.60.40.1390">
    <property type="entry name" value="NDT80 DNA-binding domain"/>
    <property type="match status" value="1"/>
</dbReference>
<gene>
    <name evidence="5 6" type="primary">REP1</name>
    <name evidence="6" type="ordered locus">CAALFM_CR00140WA</name>
    <name evidence="5" type="ordered locus">orf19.7521</name>
</gene>
<feature type="compositionally biased region" description="Basic residues" evidence="3">
    <location>
        <begin position="224"/>
        <end position="235"/>
    </location>
</feature>
<dbReference type="GO" id="GO:0000435">
    <property type="term" value="P:positive regulation of transcription from RNA polymerase II promoter by galactose"/>
    <property type="evidence" value="ECO:0000314"/>
    <property type="project" value="CGD"/>
</dbReference>
<feature type="DNA-binding region" description="NDT80" evidence="2">
    <location>
        <begin position="233"/>
        <end position="530"/>
    </location>
</feature>
<protein>
    <submittedName>
        <fullName evidence="6">Rep1p</fullName>
    </submittedName>
</protein>
<evidence type="ECO:0000256" key="2">
    <source>
        <dbReference type="PROSITE-ProRule" id="PRU00850"/>
    </source>
</evidence>
<dbReference type="GO" id="GO:0006357">
    <property type="term" value="P:regulation of transcription by RNA polymerase II"/>
    <property type="evidence" value="ECO:0000315"/>
    <property type="project" value="CGD"/>
</dbReference>
<dbReference type="GO" id="GO:0005634">
    <property type="term" value="C:nucleus"/>
    <property type="evidence" value="ECO:0000314"/>
    <property type="project" value="CGD"/>
</dbReference>
<dbReference type="InterPro" id="IPR037141">
    <property type="entry name" value="NDT80_DNA-bd_dom_sf"/>
</dbReference>
<feature type="region of interest" description="Disordered" evidence="3">
    <location>
        <begin position="196"/>
        <end position="240"/>
    </location>
</feature>
<dbReference type="PANTHER" id="PTHR35144">
    <property type="entry name" value="MEIOSIS-SPECIFIC TRANSCRIPTION FACTOR NDT80"/>
    <property type="match status" value="1"/>
</dbReference>